<keyword evidence="1" id="KW-0472">Membrane</keyword>
<dbReference type="Proteomes" id="UP001237642">
    <property type="component" value="Unassembled WGS sequence"/>
</dbReference>
<dbReference type="GO" id="GO:0005743">
    <property type="term" value="C:mitochondrial inner membrane"/>
    <property type="evidence" value="ECO:0007669"/>
    <property type="project" value="InterPro"/>
</dbReference>
<protein>
    <submittedName>
        <fullName evidence="2">Uncharacterized protein</fullName>
    </submittedName>
</protein>
<reference evidence="2" key="1">
    <citation type="submission" date="2023-02" db="EMBL/GenBank/DDBJ databases">
        <title>Genome of toxic invasive species Heracleum sosnowskyi carries increased number of genes despite the absence of recent whole-genome duplications.</title>
        <authorList>
            <person name="Schelkunov M."/>
            <person name="Shtratnikova V."/>
            <person name="Makarenko M."/>
            <person name="Klepikova A."/>
            <person name="Omelchenko D."/>
            <person name="Novikova G."/>
            <person name="Obukhova E."/>
            <person name="Bogdanov V."/>
            <person name="Penin A."/>
            <person name="Logacheva M."/>
        </authorList>
    </citation>
    <scope>NUCLEOTIDE SEQUENCE</scope>
    <source>
        <strain evidence="2">Hsosn_3</strain>
        <tissue evidence="2">Leaf</tissue>
    </source>
</reference>
<proteinExistence type="predicted"/>
<evidence type="ECO:0000256" key="1">
    <source>
        <dbReference type="SAM" id="Phobius"/>
    </source>
</evidence>
<feature type="transmembrane region" description="Helical" evidence="1">
    <location>
        <begin position="34"/>
        <end position="60"/>
    </location>
</feature>
<feature type="transmembrane region" description="Helical" evidence="1">
    <location>
        <begin position="81"/>
        <end position="105"/>
    </location>
</feature>
<dbReference type="PANTHER" id="PTHR14009">
    <property type="entry name" value="LEUCINE ZIPPER-EF-HAND CONTAINING TRANSMEMBRANE PROTEIN"/>
    <property type="match status" value="1"/>
</dbReference>
<keyword evidence="1" id="KW-1133">Transmembrane helix</keyword>
<accession>A0AAD8HD44</accession>
<organism evidence="2 3">
    <name type="scientific">Heracleum sosnowskyi</name>
    <dbReference type="NCBI Taxonomy" id="360622"/>
    <lineage>
        <taxon>Eukaryota</taxon>
        <taxon>Viridiplantae</taxon>
        <taxon>Streptophyta</taxon>
        <taxon>Embryophyta</taxon>
        <taxon>Tracheophyta</taxon>
        <taxon>Spermatophyta</taxon>
        <taxon>Magnoliopsida</taxon>
        <taxon>eudicotyledons</taxon>
        <taxon>Gunneridae</taxon>
        <taxon>Pentapetalae</taxon>
        <taxon>asterids</taxon>
        <taxon>campanulids</taxon>
        <taxon>Apiales</taxon>
        <taxon>Apiaceae</taxon>
        <taxon>Apioideae</taxon>
        <taxon>apioid superclade</taxon>
        <taxon>Tordylieae</taxon>
        <taxon>Tordyliinae</taxon>
        <taxon>Heracleum</taxon>
    </lineage>
</organism>
<comment type="caution">
    <text evidence="2">The sequence shown here is derived from an EMBL/GenBank/DDBJ whole genome shotgun (WGS) entry which is preliminary data.</text>
</comment>
<evidence type="ECO:0000313" key="2">
    <source>
        <dbReference type="EMBL" id="KAK1364959.1"/>
    </source>
</evidence>
<evidence type="ECO:0000313" key="3">
    <source>
        <dbReference type="Proteomes" id="UP001237642"/>
    </source>
</evidence>
<keyword evidence="1" id="KW-0812">Transmembrane</keyword>
<keyword evidence="3" id="KW-1185">Reference proteome</keyword>
<name>A0AAD8HD44_9APIA</name>
<dbReference type="EMBL" id="JAUIZM010000009">
    <property type="protein sequence ID" value="KAK1364959.1"/>
    <property type="molecule type" value="Genomic_DNA"/>
</dbReference>
<dbReference type="InterPro" id="IPR044202">
    <property type="entry name" value="LETM1/MDM38-like"/>
</dbReference>
<sequence length="181" mass="21539">MLSTITNIGPTLRAVASMKKYDWILIFEDWKDEFHFICGIYLPKYELIFLAVKITLRLLVKTCRGKSLSKRERQLLTQAQLIYSCFFLFFMYIFVPLIEFMWPVFLKLFTSMLPPTSQDKMKEEALKRKDYLNDWRKTSLILTSIFFLASAIWFIGIFLHSVDRFNEDNVDNIVSSTWELK</sequence>
<feature type="transmembrane region" description="Helical" evidence="1">
    <location>
        <begin position="140"/>
        <end position="159"/>
    </location>
</feature>
<dbReference type="AlphaFoldDB" id="A0AAD8HD44"/>
<gene>
    <name evidence="2" type="ORF">POM88_040520</name>
</gene>
<dbReference type="GO" id="GO:0030003">
    <property type="term" value="P:intracellular monoatomic cation homeostasis"/>
    <property type="evidence" value="ECO:0007669"/>
    <property type="project" value="TreeGrafter"/>
</dbReference>
<reference evidence="2" key="2">
    <citation type="submission" date="2023-05" db="EMBL/GenBank/DDBJ databases">
        <authorList>
            <person name="Schelkunov M.I."/>
        </authorList>
    </citation>
    <scope>NUCLEOTIDE SEQUENCE</scope>
    <source>
        <strain evidence="2">Hsosn_3</strain>
        <tissue evidence="2">Leaf</tissue>
    </source>
</reference>
<dbReference type="PANTHER" id="PTHR14009:SF1">
    <property type="entry name" value="MITOCHONDRIAL PROTON_CALCIUM EXCHANGER PROTEIN"/>
    <property type="match status" value="1"/>
</dbReference>